<dbReference type="AlphaFoldDB" id="A0A7V3ZT40"/>
<dbReference type="Gene3D" id="1.25.40.10">
    <property type="entry name" value="Tetratricopeptide repeat domain"/>
    <property type="match status" value="1"/>
</dbReference>
<feature type="repeat" description="TPR" evidence="1">
    <location>
        <begin position="95"/>
        <end position="128"/>
    </location>
</feature>
<dbReference type="SMART" id="SM00028">
    <property type="entry name" value="TPR"/>
    <property type="match status" value="3"/>
</dbReference>
<name>A0A7V3ZT40_UNCW3</name>
<gene>
    <name evidence="2" type="ORF">ENU72_01325</name>
</gene>
<comment type="caution">
    <text evidence="2">The sequence shown here is derived from an EMBL/GenBank/DDBJ whole genome shotgun (WGS) entry which is preliminary data.</text>
</comment>
<dbReference type="SUPFAM" id="SSF48452">
    <property type="entry name" value="TPR-like"/>
    <property type="match status" value="1"/>
</dbReference>
<evidence type="ECO:0000313" key="2">
    <source>
        <dbReference type="EMBL" id="HGK53649.1"/>
    </source>
</evidence>
<evidence type="ECO:0000256" key="1">
    <source>
        <dbReference type="PROSITE-ProRule" id="PRU00339"/>
    </source>
</evidence>
<dbReference type="EMBL" id="DTDP01000058">
    <property type="protein sequence ID" value="HGK53649.1"/>
    <property type="molecule type" value="Genomic_DNA"/>
</dbReference>
<reference evidence="2" key="1">
    <citation type="journal article" date="2020" name="mSystems">
        <title>Genome- and Community-Level Interaction Insights into Carbon Utilization and Element Cycling Functions of Hydrothermarchaeota in Hydrothermal Sediment.</title>
        <authorList>
            <person name="Zhou Z."/>
            <person name="Liu Y."/>
            <person name="Xu W."/>
            <person name="Pan J."/>
            <person name="Luo Z.H."/>
            <person name="Li M."/>
        </authorList>
    </citation>
    <scope>NUCLEOTIDE SEQUENCE [LARGE SCALE GENOMIC DNA]</scope>
    <source>
        <strain evidence="2">SpSt-695</strain>
    </source>
</reference>
<proteinExistence type="predicted"/>
<dbReference type="InterPro" id="IPR019734">
    <property type="entry name" value="TPR_rpt"/>
</dbReference>
<dbReference type="Pfam" id="PF13181">
    <property type="entry name" value="TPR_8"/>
    <property type="match status" value="2"/>
</dbReference>
<dbReference type="InterPro" id="IPR011990">
    <property type="entry name" value="TPR-like_helical_dom_sf"/>
</dbReference>
<protein>
    <recommendedName>
        <fullName evidence="3">Tetratricopeptide repeat protein</fullName>
    </recommendedName>
</protein>
<keyword evidence="1" id="KW-0802">TPR repeat</keyword>
<organism evidence="2">
    <name type="scientific">candidate division WOR-3 bacterium</name>
    <dbReference type="NCBI Taxonomy" id="2052148"/>
    <lineage>
        <taxon>Bacteria</taxon>
        <taxon>Bacteria division WOR-3</taxon>
    </lineage>
</organism>
<evidence type="ECO:0008006" key="3">
    <source>
        <dbReference type="Google" id="ProtNLM"/>
    </source>
</evidence>
<sequence>MKKIIFLFFFLISCNHKKEADKYFNKAYEFLYLKNADSALFYLNKGLELNPEKAEGYNMRGTAYHLLYEAKKDTFYILKEIEDYKRAMKIDSTMWEPYINLGVALYIFGKKKEAVPYLKKGLKLNPGYGARKKVEEMIKEGEK</sequence>
<feature type="repeat" description="TPR" evidence="1">
    <location>
        <begin position="20"/>
        <end position="53"/>
    </location>
</feature>
<dbReference type="PROSITE" id="PS50005">
    <property type="entry name" value="TPR"/>
    <property type="match status" value="2"/>
</dbReference>
<accession>A0A7V3ZT40</accession>